<comment type="caution">
    <text evidence="3">The sequence shown here is derived from an EMBL/GenBank/DDBJ whole genome shotgun (WGS) entry which is preliminary data.</text>
</comment>
<dbReference type="EC" id="2.5.1.-" evidence="2"/>
<gene>
    <name evidence="3" type="primary">uppS</name>
    <name evidence="3" type="ORF">IAB38_04295</name>
</gene>
<feature type="binding site" evidence="2">
    <location>
        <position position="183"/>
    </location>
    <ligand>
        <name>substrate</name>
    </ligand>
</feature>
<organism evidence="3 4">
    <name type="scientific">Candidatus Onthousia excrementipullorum</name>
    <dbReference type="NCBI Taxonomy" id="2840884"/>
    <lineage>
        <taxon>Bacteria</taxon>
        <taxon>Bacillati</taxon>
        <taxon>Bacillota</taxon>
        <taxon>Bacilli</taxon>
        <taxon>Candidatus Onthousia</taxon>
    </lineage>
</organism>
<reference evidence="3" key="1">
    <citation type="submission" date="2020-10" db="EMBL/GenBank/DDBJ databases">
        <authorList>
            <person name="Gilroy R."/>
        </authorList>
    </citation>
    <scope>NUCLEOTIDE SEQUENCE</scope>
    <source>
        <strain evidence="3">CHK184-20233</strain>
    </source>
</reference>
<dbReference type="NCBIfam" id="TIGR00055">
    <property type="entry name" value="uppS"/>
    <property type="match status" value="1"/>
</dbReference>
<dbReference type="PANTHER" id="PTHR10291:SF0">
    <property type="entry name" value="DEHYDRODOLICHYL DIPHOSPHATE SYNTHASE 2"/>
    <property type="match status" value="1"/>
</dbReference>
<keyword evidence="2" id="KW-0479">Metal-binding</keyword>
<feature type="binding site" evidence="2">
    <location>
        <position position="65"/>
    </location>
    <ligand>
        <name>substrate</name>
    </ligand>
</feature>
<dbReference type="Proteomes" id="UP000824232">
    <property type="component" value="Unassembled WGS sequence"/>
</dbReference>
<dbReference type="GO" id="GO:0000287">
    <property type="term" value="F:magnesium ion binding"/>
    <property type="evidence" value="ECO:0007669"/>
    <property type="project" value="UniProtKB-UniRule"/>
</dbReference>
<dbReference type="Pfam" id="PF01255">
    <property type="entry name" value="Prenyltransf"/>
    <property type="match status" value="1"/>
</dbReference>
<dbReference type="GO" id="GO:0016094">
    <property type="term" value="P:polyprenol biosynthetic process"/>
    <property type="evidence" value="ECO:0007669"/>
    <property type="project" value="TreeGrafter"/>
</dbReference>
<comment type="subunit">
    <text evidence="2">Homodimer.</text>
</comment>
<dbReference type="Gene3D" id="3.40.1180.10">
    <property type="entry name" value="Decaprenyl diphosphate synthase-like"/>
    <property type="match status" value="1"/>
</dbReference>
<feature type="binding site" evidence="2">
    <location>
        <position position="20"/>
    </location>
    <ligand>
        <name>substrate</name>
    </ligand>
</feature>
<comment type="similarity">
    <text evidence="2">Belongs to the UPP synthase family.</text>
</comment>
<name>A0A9D1DUA6_9FIRM</name>
<dbReference type="CDD" id="cd00475">
    <property type="entry name" value="Cis_IPPS"/>
    <property type="match status" value="1"/>
</dbReference>
<evidence type="ECO:0000313" key="3">
    <source>
        <dbReference type="EMBL" id="HIR59250.1"/>
    </source>
</evidence>
<dbReference type="PANTHER" id="PTHR10291">
    <property type="entry name" value="DEHYDRODOLICHYL DIPHOSPHATE SYNTHASE FAMILY MEMBER"/>
    <property type="match status" value="1"/>
</dbReference>
<dbReference type="HAMAP" id="MF_01139">
    <property type="entry name" value="ISPT"/>
    <property type="match status" value="1"/>
</dbReference>
<feature type="binding site" evidence="2">
    <location>
        <position position="28"/>
    </location>
    <ligand>
        <name>substrate</name>
    </ligand>
</feature>
<dbReference type="GO" id="GO:0045547">
    <property type="term" value="F:ditrans,polycis-polyprenyl diphosphate synthase [(2E,6E)-farnesyl diphosphate specific] activity"/>
    <property type="evidence" value="ECO:0007669"/>
    <property type="project" value="TreeGrafter"/>
</dbReference>
<feature type="binding site" evidence="2">
    <location>
        <position position="15"/>
    </location>
    <ligand>
        <name>Mg(2+)</name>
        <dbReference type="ChEBI" id="CHEBI:18420"/>
    </ligand>
</feature>
<keyword evidence="2" id="KW-0460">Magnesium</keyword>
<feature type="binding site" evidence="2">
    <location>
        <begin position="61"/>
        <end position="63"/>
    </location>
    <ligand>
        <name>substrate</name>
    </ligand>
</feature>
<dbReference type="InterPro" id="IPR001441">
    <property type="entry name" value="UPP_synth-like"/>
</dbReference>
<comment type="function">
    <text evidence="2">Catalyzes the condensation of isopentenyl diphosphate (IPP) with allylic pyrophosphates generating different type of terpenoids.</text>
</comment>
<comment type="cofactor">
    <cofactor evidence="2">
        <name>Mg(2+)</name>
        <dbReference type="ChEBI" id="CHEBI:18420"/>
    </cofactor>
    <text evidence="2">Binds 2 magnesium ions per subunit.</text>
</comment>
<protein>
    <recommendedName>
        <fullName evidence="2">Isoprenyl transferase</fullName>
        <ecNumber evidence="2">2.5.1.-</ecNumber>
    </recommendedName>
</protein>
<evidence type="ECO:0000313" key="4">
    <source>
        <dbReference type="Proteomes" id="UP000824232"/>
    </source>
</evidence>
<sequence length="236" mass="27222">MESVVYPNHLGIIMDGNGRWAKKRGINRSLGHKAGADNLIKLLNYIYNNTSIKVVSLYAFSTENFKRDKNEVDYLMKLFVTLFNSKLESIKKNNVKVVFSGRRENLPKSVLEAMDKTTDDTKNNTRGILNICLNYGGDYEIVDMAKKIAKQVLDGTLNIEDITKEVVSKNLYQDLPPLDFVIRTSGEKRISNFMIYQSSYAEYDFPDTYFPDFDSKCLEESLDNYRKRDRRFGNAK</sequence>
<dbReference type="PROSITE" id="PS01066">
    <property type="entry name" value="UPP_SYNTHASE"/>
    <property type="match status" value="1"/>
</dbReference>
<feature type="binding site" evidence="2">
    <location>
        <begin position="16"/>
        <end position="19"/>
    </location>
    <ligand>
        <name>substrate</name>
    </ligand>
</feature>
<dbReference type="SUPFAM" id="SSF64005">
    <property type="entry name" value="Undecaprenyl diphosphate synthase"/>
    <property type="match status" value="1"/>
</dbReference>
<evidence type="ECO:0000256" key="2">
    <source>
        <dbReference type="HAMAP-Rule" id="MF_01139"/>
    </source>
</evidence>
<feature type="binding site" evidence="2">
    <location>
        <begin position="189"/>
        <end position="191"/>
    </location>
    <ligand>
        <name>substrate</name>
    </ligand>
</feature>
<dbReference type="EMBL" id="DVHC01000043">
    <property type="protein sequence ID" value="HIR59250.1"/>
    <property type="molecule type" value="Genomic_DNA"/>
</dbReference>
<dbReference type="InterPro" id="IPR018520">
    <property type="entry name" value="UPP_synth-like_CS"/>
</dbReference>
<accession>A0A9D1DUA6</accession>
<feature type="binding site" evidence="2">
    <location>
        <position position="32"/>
    </location>
    <ligand>
        <name>substrate</name>
    </ligand>
</feature>
<evidence type="ECO:0000256" key="1">
    <source>
        <dbReference type="ARBA" id="ARBA00022679"/>
    </source>
</evidence>
<reference evidence="3" key="2">
    <citation type="journal article" date="2021" name="PeerJ">
        <title>Extensive microbial diversity within the chicken gut microbiome revealed by metagenomics and culture.</title>
        <authorList>
            <person name="Gilroy R."/>
            <person name="Ravi A."/>
            <person name="Getino M."/>
            <person name="Pursley I."/>
            <person name="Horton D.L."/>
            <person name="Alikhan N.F."/>
            <person name="Baker D."/>
            <person name="Gharbi K."/>
            <person name="Hall N."/>
            <person name="Watson M."/>
            <person name="Adriaenssens E.M."/>
            <person name="Foster-Nyarko E."/>
            <person name="Jarju S."/>
            <person name="Secka A."/>
            <person name="Antonio M."/>
            <person name="Oren A."/>
            <person name="Chaudhuri R.R."/>
            <person name="La Ragione R."/>
            <person name="Hildebrand F."/>
            <person name="Pallen M.J."/>
        </authorList>
    </citation>
    <scope>NUCLEOTIDE SEQUENCE</scope>
    <source>
        <strain evidence="3">CHK184-20233</strain>
    </source>
</reference>
<feature type="binding site" evidence="2">
    <location>
        <position position="202"/>
    </location>
    <ligand>
        <name>Mg(2+)</name>
        <dbReference type="ChEBI" id="CHEBI:18420"/>
    </ligand>
</feature>
<proteinExistence type="inferred from homology"/>
<dbReference type="AlphaFoldDB" id="A0A9D1DUA6"/>
<feature type="active site" evidence="2">
    <location>
        <position position="15"/>
    </location>
</feature>
<feature type="active site" description="Proton acceptor" evidence="2">
    <location>
        <position position="64"/>
    </location>
</feature>
<dbReference type="InterPro" id="IPR036424">
    <property type="entry name" value="UPP_synth-like_sf"/>
</dbReference>
<feature type="binding site" evidence="2">
    <location>
        <position position="67"/>
    </location>
    <ligand>
        <name>substrate</name>
    </ligand>
</feature>
<keyword evidence="1 2" id="KW-0808">Transferase</keyword>